<reference evidence="3 4" key="1">
    <citation type="journal article" date="2015" name="Genome Announc.">
        <title>Complete Genome Sequence of Bartonella ancashensis Strain 20.00, Isolated from the Blood of a Patient with Verruga Peruana.</title>
        <authorList>
            <person name="Hang J."/>
            <person name="Mullins K.E."/>
            <person name="Clifford R.J."/>
            <person name="Onmus-Leone F."/>
            <person name="Yang Y."/>
            <person name="Jiang J."/>
            <person name="Leguia M."/>
            <person name="Kasper M.R."/>
            <person name="Maguina C."/>
            <person name="Lesho E.P."/>
            <person name="Jarman R.G."/>
            <person name="Richards A.L."/>
            <person name="Blazes D."/>
        </authorList>
    </citation>
    <scope>NUCLEOTIDE SEQUENCE [LARGE SCALE GENOMIC DNA]</scope>
    <source>
        <strain evidence="3 4">20.00</strain>
    </source>
</reference>
<feature type="transmembrane region" description="Helical" evidence="2">
    <location>
        <begin position="37"/>
        <end position="55"/>
    </location>
</feature>
<keyword evidence="2" id="KW-0812">Transmembrane</keyword>
<dbReference type="KEGG" id="banc:PU02_0403"/>
<feature type="transmembrane region" description="Helical" evidence="2">
    <location>
        <begin position="154"/>
        <end position="173"/>
    </location>
</feature>
<keyword evidence="4" id="KW-1185">Reference proteome</keyword>
<gene>
    <name evidence="3" type="ORF">PU02_0403</name>
</gene>
<dbReference type="InterPro" id="IPR012683">
    <property type="entry name" value="CHP02302_TM"/>
</dbReference>
<dbReference type="EMBL" id="CP010401">
    <property type="protein sequence ID" value="ALE03217.1"/>
    <property type="molecule type" value="Genomic_DNA"/>
</dbReference>
<dbReference type="AlphaFoldDB" id="A0A0M4M5A9"/>
<sequence>MRDKDVKRSIAIKLFFVRFISWCALFFERIWPHLLPFFFVLSLFCSLSWFGLFNLLTYWWHLSFLFILCAGAVGCLYPLFGFHFPTMEDVDHFIECKNGLKNQPLSVQNDRLCVEDDSNLSAIIWREHQYRMAEYLKHVKIENAYPNSAIYDPMAFRALFILLLVCAFSFSFGSKGGRLSDAFDLRPVVDDASIRIDAWVTPPTYTGVSPIYLTQDNIKDFKVPKGSAVNLRITNGDGITVKAVAEEDKGRRILLSKKSEKTASGDSVVHFEAQLEQSTRLSWLSRHRQTEWYLEVIKDQKPIIQWLEKPGKVLAGALELQYEMDDDYGVTSAFAVIEPPTDIYKDALPLYEAPQVKLLLARGGKGKMRIVHDLSSHPWAGAEVKITLVAEDGAGQRGQSETVTVTLPQRIFTHPIARAVSEQRRLLALDASTYKHVLDMLSALLVRPEDGIRNMAHFLVLQSAWSRLSLAQTKDELRDIVDYLWHIALGIEGGQSDSIQQKLKQAQAALRDALRRGASGTEIERLMVDLRQAMNDYIYDLSIKAPESDNSSEINLSENSLYEQLNEIEEMAQMGSSSTAENLLSEIEKTLDHLRVYRGNKAKGQSNGQATQMRELVDILGNVMRRQQEILNETHSLETKQRNGEHVPKELSEALEKRQGELQSELSVLEQKLSEQGLIQDNSLKNAEKKMDSSQNALSRGDYEISAQNQSDSLETLRQGAQSVLKVMREVLKKSGDMQDSFEPLDPLGHPLSSKGDQDKSVIVPQEGDRARARQILEEIRKRLSHDNLPEEEKNYLERLLRFH</sequence>
<organism evidence="3 4">
    <name type="scientific">Bartonella ancashensis</name>
    <dbReference type="NCBI Taxonomy" id="1318743"/>
    <lineage>
        <taxon>Bacteria</taxon>
        <taxon>Pseudomonadati</taxon>
        <taxon>Pseudomonadota</taxon>
        <taxon>Alphaproteobacteria</taxon>
        <taxon>Hyphomicrobiales</taxon>
        <taxon>Bartonellaceae</taxon>
        <taxon>Bartonella</taxon>
    </lineage>
</organism>
<dbReference type="PATRIC" id="fig|1318743.3.peg.415"/>
<dbReference type="Proteomes" id="UP000057213">
    <property type="component" value="Chromosome"/>
</dbReference>
<dbReference type="STRING" id="1318743.PU02_0403"/>
<feature type="region of interest" description="Disordered" evidence="1">
    <location>
        <begin position="688"/>
        <end position="711"/>
    </location>
</feature>
<evidence type="ECO:0000256" key="2">
    <source>
        <dbReference type="SAM" id="Phobius"/>
    </source>
</evidence>
<evidence type="ECO:0000313" key="3">
    <source>
        <dbReference type="EMBL" id="ALE03217.1"/>
    </source>
</evidence>
<keyword evidence="2" id="KW-0472">Membrane</keyword>
<protein>
    <submittedName>
        <fullName evidence="3">Methyl-accepting chemotaxis protein</fullName>
    </submittedName>
</protein>
<evidence type="ECO:0000313" key="4">
    <source>
        <dbReference type="Proteomes" id="UP000057213"/>
    </source>
</evidence>
<dbReference type="RefSeq" id="WP_053943839.1">
    <property type="nucleotide sequence ID" value="NZ_CP010401.1"/>
</dbReference>
<dbReference type="OrthoDB" id="8477685at2"/>
<evidence type="ECO:0000256" key="1">
    <source>
        <dbReference type="SAM" id="MobiDB-lite"/>
    </source>
</evidence>
<keyword evidence="2" id="KW-1133">Transmembrane helix</keyword>
<accession>A0A0M4M5A9</accession>
<dbReference type="Pfam" id="PF13779">
    <property type="entry name" value="DUF4175"/>
    <property type="match status" value="1"/>
</dbReference>
<proteinExistence type="predicted"/>
<feature type="transmembrane region" description="Helical" evidence="2">
    <location>
        <begin position="62"/>
        <end position="80"/>
    </location>
</feature>
<name>A0A0M4M5A9_9HYPH</name>
<dbReference type="NCBIfam" id="TIGR02302">
    <property type="entry name" value="aProt_lowcomp"/>
    <property type="match status" value="1"/>
</dbReference>